<protein>
    <submittedName>
        <fullName evidence="3">Phage shock protein PspA</fullName>
    </submittedName>
</protein>
<proteinExistence type="inferred from homology"/>
<feature type="coiled-coil region" evidence="2">
    <location>
        <begin position="87"/>
        <end position="188"/>
    </location>
</feature>
<sequence length="220" mass="25199">MGLFSRFTDIINANLNSMLDKAEHPKKMIRLIIGEMEETLVEVRSTAAKNIAEQKTLARKVKATQEGIVHWHNKAEIALNKGREDLAKSALAQKHKCQAELTQLDEEDAQLTDLLTAIQEDGQRLQDKLNEAKRRQEALRLRQESAEVRLKVREKAVIHNIDEAMAKFERYQQKIDHLEAQVESYDLTENKDLSTQISDLEQDDSIEAELVEMKKKVVNG</sequence>
<gene>
    <name evidence="3" type="ORF">A9Q75_11160</name>
</gene>
<dbReference type="Pfam" id="PF04012">
    <property type="entry name" value="PspA_IM30"/>
    <property type="match status" value="1"/>
</dbReference>
<evidence type="ECO:0000313" key="3">
    <source>
        <dbReference type="EMBL" id="OUR80112.1"/>
    </source>
</evidence>
<evidence type="ECO:0000256" key="2">
    <source>
        <dbReference type="SAM" id="Coils"/>
    </source>
</evidence>
<dbReference type="Proteomes" id="UP000243053">
    <property type="component" value="Unassembled WGS sequence"/>
</dbReference>
<comment type="caution">
    <text evidence="3">The sequence shown here is derived from an EMBL/GenBank/DDBJ whole genome shotgun (WGS) entry which is preliminary data.</text>
</comment>
<dbReference type="GO" id="GO:0005829">
    <property type="term" value="C:cytosol"/>
    <property type="evidence" value="ECO:0007669"/>
    <property type="project" value="TreeGrafter"/>
</dbReference>
<dbReference type="InterPro" id="IPR014319">
    <property type="entry name" value="Phageshock_PspA"/>
</dbReference>
<reference evidence="4" key="1">
    <citation type="journal article" date="2017" name="Proc. Natl. Acad. Sci. U.S.A.">
        <title>Simulation of Deepwater Horizon oil plume reveals substrate specialization within a complex community of hydrocarbon degraders.</title>
        <authorList>
            <person name="Hu P."/>
            <person name="Dubinsky E.A."/>
            <person name="Probst A.J."/>
            <person name="Wang J."/>
            <person name="Sieber C.M.K."/>
            <person name="Tom L.M."/>
            <person name="Gardinali P."/>
            <person name="Banfield J.F."/>
            <person name="Atlas R.M."/>
            <person name="Andersen G.L."/>
        </authorList>
    </citation>
    <scope>NUCLEOTIDE SEQUENCE [LARGE SCALE GENOMIC DNA]</scope>
</reference>
<evidence type="ECO:0000256" key="1">
    <source>
        <dbReference type="ARBA" id="ARBA00043985"/>
    </source>
</evidence>
<dbReference type="GO" id="GO:0009271">
    <property type="term" value="P:phage shock"/>
    <property type="evidence" value="ECO:0007669"/>
    <property type="project" value="TreeGrafter"/>
</dbReference>
<organism evidence="3 4">
    <name type="scientific">Colwellia psychrerythraea</name>
    <name type="common">Vibrio psychroerythus</name>
    <dbReference type="NCBI Taxonomy" id="28229"/>
    <lineage>
        <taxon>Bacteria</taxon>
        <taxon>Pseudomonadati</taxon>
        <taxon>Pseudomonadota</taxon>
        <taxon>Gammaproteobacteria</taxon>
        <taxon>Alteromonadales</taxon>
        <taxon>Colwelliaceae</taxon>
        <taxon>Colwellia</taxon>
    </lineage>
</organism>
<dbReference type="NCBIfam" id="TIGR02977">
    <property type="entry name" value="phageshock_pspA"/>
    <property type="match status" value="1"/>
</dbReference>
<evidence type="ECO:0000313" key="4">
    <source>
        <dbReference type="Proteomes" id="UP000243053"/>
    </source>
</evidence>
<dbReference type="InterPro" id="IPR007157">
    <property type="entry name" value="PspA_VIPP1"/>
</dbReference>
<keyword evidence="2" id="KW-0175">Coiled coil</keyword>
<comment type="similarity">
    <text evidence="1">Belongs to the PspA/Vipp/IM30 family.</text>
</comment>
<dbReference type="PANTHER" id="PTHR31088:SF6">
    <property type="entry name" value="PHAGE SHOCK PROTEIN A"/>
    <property type="match status" value="1"/>
</dbReference>
<accession>A0A1Y5EBH8</accession>
<dbReference type="AlphaFoldDB" id="A0A1Y5EBH8"/>
<dbReference type="EMBL" id="MAAF01000065">
    <property type="protein sequence ID" value="OUR80112.1"/>
    <property type="molecule type" value="Genomic_DNA"/>
</dbReference>
<name>A0A1Y5EBH8_COLPS</name>
<dbReference type="PANTHER" id="PTHR31088">
    <property type="entry name" value="MEMBRANE-ASSOCIATED PROTEIN VIPP1, CHLOROPLASTIC"/>
    <property type="match status" value="1"/>
</dbReference>